<feature type="transmembrane region" description="Helical" evidence="2">
    <location>
        <begin position="12"/>
        <end position="34"/>
    </location>
</feature>
<keyword evidence="2" id="KW-0472">Membrane</keyword>
<evidence type="ECO:0000256" key="1">
    <source>
        <dbReference type="SAM" id="Coils"/>
    </source>
</evidence>
<feature type="coiled-coil region" evidence="1">
    <location>
        <begin position="57"/>
        <end position="84"/>
    </location>
</feature>
<name>A0A1G2K9G3_9BACT</name>
<keyword evidence="1" id="KW-0175">Coiled coil</keyword>
<reference evidence="3 4" key="1">
    <citation type="journal article" date="2016" name="Nat. Commun.">
        <title>Thousands of microbial genomes shed light on interconnected biogeochemical processes in an aquifer system.</title>
        <authorList>
            <person name="Anantharaman K."/>
            <person name="Brown C.T."/>
            <person name="Hug L.A."/>
            <person name="Sharon I."/>
            <person name="Castelle C.J."/>
            <person name="Probst A.J."/>
            <person name="Thomas B.C."/>
            <person name="Singh A."/>
            <person name="Wilkins M.J."/>
            <person name="Karaoz U."/>
            <person name="Brodie E.L."/>
            <person name="Williams K.H."/>
            <person name="Hubbard S.S."/>
            <person name="Banfield J.F."/>
        </authorList>
    </citation>
    <scope>NUCLEOTIDE SEQUENCE [LARGE SCALE GENOMIC DNA]</scope>
</reference>
<organism evidence="3 4">
    <name type="scientific">Candidatus Sungbacteria bacterium RIFCSPHIGHO2_01_FULL_47_32</name>
    <dbReference type="NCBI Taxonomy" id="1802264"/>
    <lineage>
        <taxon>Bacteria</taxon>
        <taxon>Candidatus Sungiibacteriota</taxon>
    </lineage>
</organism>
<feature type="transmembrane region" description="Helical" evidence="2">
    <location>
        <begin position="96"/>
        <end position="117"/>
    </location>
</feature>
<gene>
    <name evidence="3" type="ORF">A2633_02215</name>
</gene>
<comment type="caution">
    <text evidence="3">The sequence shown here is derived from an EMBL/GenBank/DDBJ whole genome shotgun (WGS) entry which is preliminary data.</text>
</comment>
<evidence type="ECO:0000313" key="4">
    <source>
        <dbReference type="Proteomes" id="UP000177152"/>
    </source>
</evidence>
<sequence>MYMSKWTHISVGLFAAYAIYSFVYLMFGISPGVIEGMMMRELGSGVGVAIGVLPNDVNVLAQELKEKEMSLNELEALLKQKESGISQATFEEQNKAFWVIGIIGGALLSLIVLNFYLDWRRRRQS</sequence>
<proteinExistence type="predicted"/>
<dbReference type="EMBL" id="MHQC01000019">
    <property type="protein sequence ID" value="OGZ95048.1"/>
    <property type="molecule type" value="Genomic_DNA"/>
</dbReference>
<evidence type="ECO:0000256" key="2">
    <source>
        <dbReference type="SAM" id="Phobius"/>
    </source>
</evidence>
<keyword evidence="2" id="KW-1133">Transmembrane helix</keyword>
<accession>A0A1G2K9G3</accession>
<evidence type="ECO:0000313" key="3">
    <source>
        <dbReference type="EMBL" id="OGZ95048.1"/>
    </source>
</evidence>
<dbReference type="Proteomes" id="UP000177152">
    <property type="component" value="Unassembled WGS sequence"/>
</dbReference>
<protein>
    <submittedName>
        <fullName evidence="3">Uncharacterized protein</fullName>
    </submittedName>
</protein>
<keyword evidence="2" id="KW-0812">Transmembrane</keyword>
<dbReference type="AlphaFoldDB" id="A0A1G2K9G3"/>